<dbReference type="Gene3D" id="3.30.2310.20">
    <property type="entry name" value="RelE-like"/>
    <property type="match status" value="1"/>
</dbReference>
<dbReference type="RefSeq" id="WP_349351086.1">
    <property type="nucleotide sequence ID" value="NZ_CP157804.1"/>
</dbReference>
<protein>
    <submittedName>
        <fullName evidence="2">Type II toxin-antitoxin system RelE/ParE family toxin</fullName>
    </submittedName>
</protein>
<evidence type="ECO:0000256" key="1">
    <source>
        <dbReference type="ARBA" id="ARBA00022649"/>
    </source>
</evidence>
<organism evidence="2">
    <name type="scientific">Flagellimonas sp. MMG031</name>
    <dbReference type="NCBI Taxonomy" id="3158549"/>
    <lineage>
        <taxon>Bacteria</taxon>
        <taxon>Pseudomonadati</taxon>
        <taxon>Bacteroidota</taxon>
        <taxon>Flavobacteriia</taxon>
        <taxon>Flavobacteriales</taxon>
        <taxon>Flavobacteriaceae</taxon>
        <taxon>Flagellimonas</taxon>
    </lineage>
</organism>
<keyword evidence="1" id="KW-1277">Toxin-antitoxin system</keyword>
<dbReference type="KEGG" id="fld:ABNE31_10455"/>
<reference evidence="2" key="1">
    <citation type="submission" date="2024-05" db="EMBL/GenBank/DDBJ databases">
        <title>Draft Genome Sequences of Flagellimonas sp. MMG031 and Marinobacter sp. MMG032 Isolated from the dinoflagellate Symbiodinium pilosum.</title>
        <authorList>
            <person name="Shikuma N.J."/>
            <person name="Farrell M.V."/>
        </authorList>
    </citation>
    <scope>NUCLEOTIDE SEQUENCE</scope>
    <source>
        <strain evidence="2">MMG031</strain>
    </source>
</reference>
<evidence type="ECO:0000313" key="2">
    <source>
        <dbReference type="EMBL" id="XBQ22019.1"/>
    </source>
</evidence>
<proteinExistence type="predicted"/>
<gene>
    <name evidence="2" type="ORF">ABNE31_10455</name>
</gene>
<dbReference type="AlphaFoldDB" id="A0AAU7MUV6"/>
<name>A0AAU7MUV6_9FLAO</name>
<sequence>MASGYKILWTQNAILELEGIIAYLDEHWTERELKNFSRELDHVMELISKNPELFQASSAKKDVRRAVIGIYTNLYYRMGSNTVEILSLFSNRQNPSKLKL</sequence>
<dbReference type="InterPro" id="IPR035093">
    <property type="entry name" value="RelE/ParE_toxin_dom_sf"/>
</dbReference>
<dbReference type="InterPro" id="IPR007712">
    <property type="entry name" value="RelE/ParE_toxin"/>
</dbReference>
<dbReference type="EMBL" id="CP157804">
    <property type="protein sequence ID" value="XBQ22019.1"/>
    <property type="molecule type" value="Genomic_DNA"/>
</dbReference>
<accession>A0AAU7MUV6</accession>
<dbReference type="Pfam" id="PF05016">
    <property type="entry name" value="ParE_toxin"/>
    <property type="match status" value="1"/>
</dbReference>